<organism evidence="1">
    <name type="scientific">Actinoplanes campanulatus</name>
    <dbReference type="NCBI Taxonomy" id="113559"/>
    <lineage>
        <taxon>Bacteria</taxon>
        <taxon>Bacillati</taxon>
        <taxon>Actinomycetota</taxon>
        <taxon>Actinomycetes</taxon>
        <taxon>Micromonosporales</taxon>
        <taxon>Micromonosporaceae</taxon>
        <taxon>Actinoplanes</taxon>
    </lineage>
</organism>
<name>A0ABQ3WTR2_9ACTN</name>
<protein>
    <recommendedName>
        <fullName evidence="2">SMI1/KNR4 family protein</fullName>
    </recommendedName>
</protein>
<dbReference type="EMBL" id="BOMF01000129">
    <property type="protein sequence ID" value="GID49583.1"/>
    <property type="molecule type" value="Genomic_DNA"/>
</dbReference>
<gene>
    <name evidence="1" type="ORF">Aca07nite_68580</name>
</gene>
<proteinExistence type="predicted"/>
<evidence type="ECO:0000313" key="1">
    <source>
        <dbReference type="EMBL" id="GID49583.1"/>
    </source>
</evidence>
<accession>A0ABQ3WTR2</accession>
<comment type="caution">
    <text evidence="1">The sequence shown here is derived from an EMBL/GenBank/DDBJ whole genome shotgun (WGS) entry which is preliminary data.</text>
</comment>
<evidence type="ECO:0008006" key="2">
    <source>
        <dbReference type="Google" id="ProtNLM"/>
    </source>
</evidence>
<sequence>MTRVVPWFEDPLDFLAGPHEMECQSSSLDHLAADDETARLFRLARGPAGLPWLDIGNAYFIAVCHYAGDDTAIALDYRTDPADPRVVGSDLWTVPGRYRWRTITDTFSAFAVALGLDPT</sequence>
<reference evidence="1" key="1">
    <citation type="submission" date="2021-01" db="EMBL/GenBank/DDBJ databases">
        <title>Whole genome shotgun sequence of Actinoplanes capillaceus NBRC 16408.</title>
        <authorList>
            <person name="Komaki H."/>
            <person name="Tamura T."/>
        </authorList>
    </citation>
    <scope>NUCLEOTIDE SEQUENCE [LARGE SCALE GENOMIC DNA]</scope>
    <source>
        <strain evidence="1">NBRC 16408</strain>
    </source>
</reference>